<organism evidence="5 6">
    <name type="scientific">Jiella endophytica</name>
    <dbReference type="NCBI Taxonomy" id="2558362"/>
    <lineage>
        <taxon>Bacteria</taxon>
        <taxon>Pseudomonadati</taxon>
        <taxon>Pseudomonadota</taxon>
        <taxon>Alphaproteobacteria</taxon>
        <taxon>Hyphomicrobiales</taxon>
        <taxon>Aurantimonadaceae</taxon>
        <taxon>Jiella</taxon>
    </lineage>
</organism>
<evidence type="ECO:0000259" key="4">
    <source>
        <dbReference type="SMART" id="SM00062"/>
    </source>
</evidence>
<keyword evidence="1 3" id="KW-0732">Signal</keyword>
<proteinExistence type="predicted"/>
<dbReference type="NCBIfam" id="TIGR03871">
    <property type="entry name" value="ABC_peri_MoxJ_2"/>
    <property type="match status" value="1"/>
</dbReference>
<gene>
    <name evidence="5" type="ORF">E3C22_14895</name>
</gene>
<keyword evidence="6" id="KW-1185">Reference proteome</keyword>
<evidence type="ECO:0000256" key="3">
    <source>
        <dbReference type="SAM" id="SignalP"/>
    </source>
</evidence>
<dbReference type="SUPFAM" id="SSF53850">
    <property type="entry name" value="Periplasmic binding protein-like II"/>
    <property type="match status" value="1"/>
</dbReference>
<accession>A0A4Y8RI93</accession>
<dbReference type="RefSeq" id="WP_134762828.1">
    <property type="nucleotide sequence ID" value="NZ_SOZD01000004.1"/>
</dbReference>
<feature type="domain" description="Solute-binding protein family 3/N-terminal" evidence="4">
    <location>
        <begin position="62"/>
        <end position="294"/>
    </location>
</feature>
<dbReference type="EMBL" id="SOZD01000004">
    <property type="protein sequence ID" value="TFF21945.1"/>
    <property type="molecule type" value="Genomic_DNA"/>
</dbReference>
<sequence>MTVHLDNARRQASPAGRPERRLCRAILRISAAVLSLAALSSVAVAQADREFGSEVELVDPDILRVCADPNNMPFSNQAGEGFEQAVAKFLAGKLGRSDVAYTYFPQATGFVRMTLGSNLCDVIMSYPQGDELVQNTNAYYRTAYALVTPKGGDLEGVTTLEDEKLKGKRIGVIAGTPPGTYIARAGLMARAKSYPLVIDTRIDNSAKAMIDDLASGKIDAGVLWGPMAGYYAKQAKGAYSVVPLTHETKGPAMAFRITMGVRPSDQEWKRTLNRTIAENQDAINDILLSYGVPLLDEQDNPIKPSGKAGAAMPETKADAPAAGPKG</sequence>
<evidence type="ECO:0000313" key="5">
    <source>
        <dbReference type="EMBL" id="TFF21945.1"/>
    </source>
</evidence>
<dbReference type="InterPro" id="IPR001638">
    <property type="entry name" value="Solute-binding_3/MltF_N"/>
</dbReference>
<dbReference type="OrthoDB" id="176845at2"/>
<dbReference type="SMART" id="SM00062">
    <property type="entry name" value="PBPb"/>
    <property type="match status" value="1"/>
</dbReference>
<name>A0A4Y8RI93_9HYPH</name>
<feature type="chain" id="PRO_5021362595" evidence="3">
    <location>
        <begin position="46"/>
        <end position="326"/>
    </location>
</feature>
<evidence type="ECO:0000256" key="1">
    <source>
        <dbReference type="ARBA" id="ARBA00022729"/>
    </source>
</evidence>
<dbReference type="AlphaFoldDB" id="A0A4Y8RI93"/>
<evidence type="ECO:0000313" key="6">
    <source>
        <dbReference type="Proteomes" id="UP000298179"/>
    </source>
</evidence>
<evidence type="ECO:0000256" key="2">
    <source>
        <dbReference type="SAM" id="MobiDB-lite"/>
    </source>
</evidence>
<protein>
    <submittedName>
        <fullName evidence="5">Quinoprotein dehydrogenase-associated putative ABC transporter substrate-binding protein</fullName>
    </submittedName>
</protein>
<dbReference type="PANTHER" id="PTHR35936">
    <property type="entry name" value="MEMBRANE-BOUND LYTIC MUREIN TRANSGLYCOSYLASE F"/>
    <property type="match status" value="1"/>
</dbReference>
<feature type="signal peptide" evidence="3">
    <location>
        <begin position="1"/>
        <end position="45"/>
    </location>
</feature>
<dbReference type="Proteomes" id="UP000298179">
    <property type="component" value="Unassembled WGS sequence"/>
</dbReference>
<dbReference type="Gene3D" id="3.40.190.10">
    <property type="entry name" value="Periplasmic binding protein-like II"/>
    <property type="match status" value="2"/>
</dbReference>
<dbReference type="InterPro" id="IPR022448">
    <property type="entry name" value="Quinoprotein_dehydrogenase"/>
</dbReference>
<reference evidence="5 6" key="1">
    <citation type="submission" date="2019-03" db="EMBL/GenBank/DDBJ databases">
        <title>Jiella endophytica sp. nov., a novel endophytic bacterium isolated from root of Ficus microcarpa Linn. f.</title>
        <authorList>
            <person name="Tuo L."/>
        </authorList>
    </citation>
    <scope>NUCLEOTIDE SEQUENCE [LARGE SCALE GENOMIC DNA]</scope>
    <source>
        <strain evidence="5 6">CBS5Q-3</strain>
    </source>
</reference>
<feature type="region of interest" description="Disordered" evidence="2">
    <location>
        <begin position="298"/>
        <end position="326"/>
    </location>
</feature>
<comment type="caution">
    <text evidence="5">The sequence shown here is derived from an EMBL/GenBank/DDBJ whole genome shotgun (WGS) entry which is preliminary data.</text>
</comment>
<dbReference type="PANTHER" id="PTHR35936:SF17">
    <property type="entry name" value="ARGININE-BINDING EXTRACELLULAR PROTEIN ARTP"/>
    <property type="match status" value="1"/>
</dbReference>